<proteinExistence type="predicted"/>
<evidence type="ECO:0000313" key="1">
    <source>
        <dbReference type="EMBL" id="MDN0075196.1"/>
    </source>
</evidence>
<reference evidence="1" key="1">
    <citation type="submission" date="2023-06" db="EMBL/GenBank/DDBJ databases">
        <authorList>
            <person name="Zhang S."/>
        </authorList>
    </citation>
    <scope>NUCLEOTIDE SEQUENCE</scope>
    <source>
        <strain evidence="1">SG2303</strain>
    </source>
</reference>
<gene>
    <name evidence="1" type="ORF">QU481_09875</name>
</gene>
<dbReference type="Proteomes" id="UP001168540">
    <property type="component" value="Unassembled WGS sequence"/>
</dbReference>
<dbReference type="RefSeq" id="WP_289829795.1">
    <property type="nucleotide sequence ID" value="NZ_JAUEDK010000014.1"/>
</dbReference>
<protein>
    <recommendedName>
        <fullName evidence="3">Panthothenate synthetase</fullName>
    </recommendedName>
</protein>
<keyword evidence="2" id="KW-1185">Reference proteome</keyword>
<evidence type="ECO:0000313" key="2">
    <source>
        <dbReference type="Proteomes" id="UP001168540"/>
    </source>
</evidence>
<sequence>MRFLVKVNIPVGAGNALAKTGKLGSTIQAILDDLKPEAAYFTDDNGQRTAFLFLEMTDASQMPAIAEPWFLALHTNIEFHPVMVLEDLVKAGSSIEAVVKKYG</sequence>
<dbReference type="EMBL" id="JAUEDK010000014">
    <property type="protein sequence ID" value="MDN0075196.1"/>
    <property type="molecule type" value="Genomic_DNA"/>
</dbReference>
<comment type="caution">
    <text evidence="1">The sequence shown here is derived from an EMBL/GenBank/DDBJ whole genome shotgun (WGS) entry which is preliminary data.</text>
</comment>
<organism evidence="1 2">
    <name type="scientific">Crenobacter oryzisoli</name>
    <dbReference type="NCBI Taxonomy" id="3056844"/>
    <lineage>
        <taxon>Bacteria</taxon>
        <taxon>Pseudomonadati</taxon>
        <taxon>Pseudomonadota</taxon>
        <taxon>Betaproteobacteria</taxon>
        <taxon>Neisseriales</taxon>
        <taxon>Neisseriaceae</taxon>
        <taxon>Crenobacter</taxon>
    </lineage>
</organism>
<accession>A0ABT7XN31</accession>
<evidence type="ECO:0008006" key="3">
    <source>
        <dbReference type="Google" id="ProtNLM"/>
    </source>
</evidence>
<name>A0ABT7XN31_9NEIS</name>